<dbReference type="EMBL" id="CM042018">
    <property type="protein sequence ID" value="KAI3829040.1"/>
    <property type="molecule type" value="Genomic_DNA"/>
</dbReference>
<keyword evidence="2" id="KW-1185">Reference proteome</keyword>
<evidence type="ECO:0000313" key="1">
    <source>
        <dbReference type="EMBL" id="KAI3829040.1"/>
    </source>
</evidence>
<dbReference type="Proteomes" id="UP001056120">
    <property type="component" value="Linkage Group LG01"/>
</dbReference>
<reference evidence="2" key="1">
    <citation type="journal article" date="2022" name="Mol. Ecol. Resour.">
        <title>The genomes of chicory, endive, great burdock and yacon provide insights into Asteraceae palaeo-polyploidization history and plant inulin production.</title>
        <authorList>
            <person name="Fan W."/>
            <person name="Wang S."/>
            <person name="Wang H."/>
            <person name="Wang A."/>
            <person name="Jiang F."/>
            <person name="Liu H."/>
            <person name="Zhao H."/>
            <person name="Xu D."/>
            <person name="Zhang Y."/>
        </authorList>
    </citation>
    <scope>NUCLEOTIDE SEQUENCE [LARGE SCALE GENOMIC DNA]</scope>
    <source>
        <strain evidence="2">cv. Yunnan</strain>
    </source>
</reference>
<proteinExistence type="predicted"/>
<reference evidence="1 2" key="2">
    <citation type="journal article" date="2022" name="Mol. Ecol. Resour.">
        <title>The genomes of chicory, endive, great burdock and yacon provide insights into Asteraceae paleo-polyploidization history and plant inulin production.</title>
        <authorList>
            <person name="Fan W."/>
            <person name="Wang S."/>
            <person name="Wang H."/>
            <person name="Wang A."/>
            <person name="Jiang F."/>
            <person name="Liu H."/>
            <person name="Zhao H."/>
            <person name="Xu D."/>
            <person name="Zhang Y."/>
        </authorList>
    </citation>
    <scope>NUCLEOTIDE SEQUENCE [LARGE SCALE GENOMIC DNA]</scope>
    <source>
        <strain evidence="2">cv. Yunnan</strain>
        <tissue evidence="1">Leaves</tissue>
    </source>
</reference>
<protein>
    <submittedName>
        <fullName evidence="1">Uncharacterized protein</fullName>
    </submittedName>
</protein>
<comment type="caution">
    <text evidence="1">The sequence shown here is derived from an EMBL/GenBank/DDBJ whole genome shotgun (WGS) entry which is preliminary data.</text>
</comment>
<evidence type="ECO:0000313" key="2">
    <source>
        <dbReference type="Proteomes" id="UP001056120"/>
    </source>
</evidence>
<organism evidence="1 2">
    <name type="scientific">Smallanthus sonchifolius</name>
    <dbReference type="NCBI Taxonomy" id="185202"/>
    <lineage>
        <taxon>Eukaryota</taxon>
        <taxon>Viridiplantae</taxon>
        <taxon>Streptophyta</taxon>
        <taxon>Embryophyta</taxon>
        <taxon>Tracheophyta</taxon>
        <taxon>Spermatophyta</taxon>
        <taxon>Magnoliopsida</taxon>
        <taxon>eudicotyledons</taxon>
        <taxon>Gunneridae</taxon>
        <taxon>Pentapetalae</taxon>
        <taxon>asterids</taxon>
        <taxon>campanulids</taxon>
        <taxon>Asterales</taxon>
        <taxon>Asteraceae</taxon>
        <taxon>Asteroideae</taxon>
        <taxon>Heliantheae alliance</taxon>
        <taxon>Millerieae</taxon>
        <taxon>Smallanthus</taxon>
    </lineage>
</organism>
<sequence>MPDALLLVYVFSLDFDIGREKGDRPFSVAEISNSSANAAAMTCTTCIKGHRIGLTSGMSGLGPEISWKGGPWT</sequence>
<gene>
    <name evidence="1" type="ORF">L1987_03154</name>
</gene>
<accession>A0ACB9KA25</accession>
<name>A0ACB9KA25_9ASTR</name>